<reference evidence="1" key="1">
    <citation type="submission" date="2023-03" db="EMBL/GenBank/DDBJ databases">
        <title>Massive genome expansion in bonnet fungi (Mycena s.s.) driven by repeated elements and novel gene families across ecological guilds.</title>
        <authorList>
            <consortium name="Lawrence Berkeley National Laboratory"/>
            <person name="Harder C.B."/>
            <person name="Miyauchi S."/>
            <person name="Viragh M."/>
            <person name="Kuo A."/>
            <person name="Thoen E."/>
            <person name="Andreopoulos B."/>
            <person name="Lu D."/>
            <person name="Skrede I."/>
            <person name="Drula E."/>
            <person name="Henrissat B."/>
            <person name="Morin E."/>
            <person name="Kohler A."/>
            <person name="Barry K."/>
            <person name="LaButti K."/>
            <person name="Morin E."/>
            <person name="Salamov A."/>
            <person name="Lipzen A."/>
            <person name="Mereny Z."/>
            <person name="Hegedus B."/>
            <person name="Baldrian P."/>
            <person name="Stursova M."/>
            <person name="Weitz H."/>
            <person name="Taylor A."/>
            <person name="Grigoriev I.V."/>
            <person name="Nagy L.G."/>
            <person name="Martin F."/>
            <person name="Kauserud H."/>
        </authorList>
    </citation>
    <scope>NUCLEOTIDE SEQUENCE</scope>
    <source>
        <strain evidence="1">CBHHK182m</strain>
    </source>
</reference>
<dbReference type="Proteomes" id="UP001215598">
    <property type="component" value="Unassembled WGS sequence"/>
</dbReference>
<dbReference type="AlphaFoldDB" id="A0AAD7I3B3"/>
<sequence>MTKLCAFRDDRRGWGISADLRRAWCTNPPSYTMRLYCLSPSSSLSKRASIAAAAPSQKGGSGTQRHIRWVDRHNTVPEPIAFGLNLTGTTFNGTLPPTLFCGELDVPLDYVKEFNAATNKITIGFAINRPKRSSGLILYGLQSCRGQHSRYPILEPPELYLFNDIPLAFTIGTNEVIQDWDSLRAALGYEKRVERFVLDAVIPHGMPFQEMVTDRIAVANRLVLRADTFCLNDPTCPFHGQGNGSVVKAWDTLLTRAIAAPLPAPSCGPTSATGCLAPVTATDLRYGLTILLASNPDFPLFNNALNASLNGDASLFGLKTFAAYNNISVISQGVDPRHILYSQMRQFFLMCSAWPNTVPA</sequence>
<organism evidence="1 2">
    <name type="scientific">Mycena metata</name>
    <dbReference type="NCBI Taxonomy" id="1033252"/>
    <lineage>
        <taxon>Eukaryota</taxon>
        <taxon>Fungi</taxon>
        <taxon>Dikarya</taxon>
        <taxon>Basidiomycota</taxon>
        <taxon>Agaricomycotina</taxon>
        <taxon>Agaricomycetes</taxon>
        <taxon>Agaricomycetidae</taxon>
        <taxon>Agaricales</taxon>
        <taxon>Marasmiineae</taxon>
        <taxon>Mycenaceae</taxon>
        <taxon>Mycena</taxon>
    </lineage>
</organism>
<proteinExistence type="predicted"/>
<evidence type="ECO:0000313" key="1">
    <source>
        <dbReference type="EMBL" id="KAJ7734092.1"/>
    </source>
</evidence>
<comment type="caution">
    <text evidence="1">The sequence shown here is derived from an EMBL/GenBank/DDBJ whole genome shotgun (WGS) entry which is preliminary data.</text>
</comment>
<name>A0AAD7I3B3_9AGAR</name>
<keyword evidence="2" id="KW-1185">Reference proteome</keyword>
<accession>A0AAD7I3B3</accession>
<evidence type="ECO:0000313" key="2">
    <source>
        <dbReference type="Proteomes" id="UP001215598"/>
    </source>
</evidence>
<gene>
    <name evidence="1" type="ORF">B0H16DRAFT_1467721</name>
</gene>
<protein>
    <submittedName>
        <fullName evidence="1">Uncharacterized protein</fullName>
    </submittedName>
</protein>
<dbReference type="EMBL" id="JARKIB010000134">
    <property type="protein sequence ID" value="KAJ7734092.1"/>
    <property type="molecule type" value="Genomic_DNA"/>
</dbReference>